<keyword evidence="5" id="KW-1185">Reference proteome</keyword>
<dbReference type="SMART" id="SM01103">
    <property type="entry name" value="CRS1_YhbY"/>
    <property type="match status" value="1"/>
</dbReference>
<dbReference type="InterPro" id="IPR001890">
    <property type="entry name" value="RNA-binding_CRM"/>
</dbReference>
<evidence type="ECO:0000313" key="4">
    <source>
        <dbReference type="EMBL" id="ADP76975.1"/>
    </source>
</evidence>
<dbReference type="PROSITE" id="PS51295">
    <property type="entry name" value="CRM"/>
    <property type="match status" value="1"/>
</dbReference>
<dbReference type="HOGENOM" id="CLU_095994_5_0_2"/>
<dbReference type="InterPro" id="IPR035920">
    <property type="entry name" value="YhbY-like_sf"/>
</dbReference>
<evidence type="ECO:0000256" key="1">
    <source>
        <dbReference type="ARBA" id="ARBA00022884"/>
    </source>
</evidence>
<reference evidence="4 5" key="1">
    <citation type="journal article" date="2010" name="Stand. Genomic Sci.">
        <title>Complete genome sequence of Methanothermus fervidus type strain (V24S).</title>
        <authorList>
            <person name="Anderson I."/>
            <person name="Djao O.D."/>
            <person name="Misra M."/>
            <person name="Chertkov O."/>
            <person name="Nolan M."/>
            <person name="Lucas S."/>
            <person name="Lapidus A."/>
            <person name="Del Rio T.G."/>
            <person name="Tice H."/>
            <person name="Cheng J.F."/>
            <person name="Tapia R."/>
            <person name="Han C."/>
            <person name="Goodwin L."/>
            <person name="Pitluck S."/>
            <person name="Liolios K."/>
            <person name="Ivanova N."/>
            <person name="Mavromatis K."/>
            <person name="Mikhailova N."/>
            <person name="Pati A."/>
            <person name="Brambilla E."/>
            <person name="Chen A."/>
            <person name="Palaniappan K."/>
            <person name="Land M."/>
            <person name="Hauser L."/>
            <person name="Chang Y.J."/>
            <person name="Jeffries C.D."/>
            <person name="Sikorski J."/>
            <person name="Spring S."/>
            <person name="Rohde M."/>
            <person name="Eichinger K."/>
            <person name="Huber H."/>
            <person name="Wirth R."/>
            <person name="Goker M."/>
            <person name="Detter J.C."/>
            <person name="Woyke T."/>
            <person name="Bristow J."/>
            <person name="Eisen J.A."/>
            <person name="Markowitz V."/>
            <person name="Hugenholtz P."/>
            <person name="Klenk H.P."/>
            <person name="Kyrpides N.C."/>
        </authorList>
    </citation>
    <scope>NUCLEOTIDE SEQUENCE [LARGE SCALE GENOMIC DNA]</scope>
    <source>
        <strain evidence="5">ATCC 43054 / DSM 2088 / JCM 10308 / V24 S</strain>
    </source>
</reference>
<dbReference type="KEGG" id="mfv:Mfer_0172"/>
<dbReference type="EMBL" id="CP002278">
    <property type="protein sequence ID" value="ADP76975.1"/>
    <property type="molecule type" value="Genomic_DNA"/>
</dbReference>
<protein>
    <recommendedName>
        <fullName evidence="3">CRM domain-containing protein</fullName>
    </recommendedName>
</protein>
<dbReference type="SUPFAM" id="SSF75471">
    <property type="entry name" value="YhbY-like"/>
    <property type="match status" value="1"/>
</dbReference>
<accession>E3GXE3</accession>
<dbReference type="Pfam" id="PF01985">
    <property type="entry name" value="CRS1_YhbY"/>
    <property type="match status" value="1"/>
</dbReference>
<dbReference type="Gene3D" id="3.30.110.60">
    <property type="entry name" value="YhbY-like"/>
    <property type="match status" value="1"/>
</dbReference>
<name>E3GXE3_METFV</name>
<dbReference type="AlphaFoldDB" id="E3GXE3"/>
<keyword evidence="1 2" id="KW-0694">RNA-binding</keyword>
<dbReference type="GO" id="GO:0003723">
    <property type="term" value="F:RNA binding"/>
    <property type="evidence" value="ECO:0007669"/>
    <property type="project" value="UniProtKB-UniRule"/>
</dbReference>
<feature type="domain" description="CRM" evidence="3">
    <location>
        <begin position="1"/>
        <end position="87"/>
    </location>
</feature>
<proteinExistence type="predicted"/>
<sequence>MKVIKRKKELMRKSLTAVTVNIGKRGITNNLINEIKRQLKAKKVIKIRFAKTISTRKNEYLEEIIRKTGASLVDLRGNTAVLFKNKN</sequence>
<dbReference type="PANTHER" id="PTHR40065">
    <property type="entry name" value="RNA-BINDING PROTEIN YHBY"/>
    <property type="match status" value="1"/>
</dbReference>
<evidence type="ECO:0000313" key="5">
    <source>
        <dbReference type="Proteomes" id="UP000002315"/>
    </source>
</evidence>
<evidence type="ECO:0000259" key="3">
    <source>
        <dbReference type="PROSITE" id="PS51295"/>
    </source>
</evidence>
<evidence type="ECO:0000256" key="2">
    <source>
        <dbReference type="PROSITE-ProRule" id="PRU00626"/>
    </source>
</evidence>
<dbReference type="PANTHER" id="PTHR40065:SF3">
    <property type="entry name" value="RNA-BINDING PROTEIN YHBY"/>
    <property type="match status" value="1"/>
</dbReference>
<dbReference type="STRING" id="523846.Mfer_0172"/>
<organism evidence="4 5">
    <name type="scientific">Methanothermus fervidus (strain ATCC 43054 / DSM 2088 / JCM 10308 / V24 S)</name>
    <dbReference type="NCBI Taxonomy" id="523846"/>
    <lineage>
        <taxon>Archaea</taxon>
        <taxon>Methanobacteriati</taxon>
        <taxon>Methanobacteriota</taxon>
        <taxon>Methanomada group</taxon>
        <taxon>Methanobacteria</taxon>
        <taxon>Methanobacteriales</taxon>
        <taxon>Methanothermaceae</taxon>
        <taxon>Methanothermus</taxon>
    </lineage>
</organism>
<gene>
    <name evidence="4" type="ordered locus">Mfer_0172</name>
</gene>
<dbReference type="InterPro" id="IPR051925">
    <property type="entry name" value="RNA-binding_domain"/>
</dbReference>
<dbReference type="Proteomes" id="UP000002315">
    <property type="component" value="Chromosome"/>
</dbReference>